<proteinExistence type="inferred from homology"/>
<dbReference type="EMBL" id="JH711590">
    <property type="protein sequence ID" value="EIW75033.1"/>
    <property type="molecule type" value="Genomic_DNA"/>
</dbReference>
<dbReference type="KEGG" id="cput:CONPUDRAFT_112964"/>
<keyword evidence="2" id="KW-0560">Oxidoreductase</keyword>
<dbReference type="InterPro" id="IPR002347">
    <property type="entry name" value="SDR_fam"/>
</dbReference>
<dbReference type="RefSeq" id="XP_007775079.1">
    <property type="nucleotide sequence ID" value="XM_007776889.1"/>
</dbReference>
<dbReference type="OMA" id="IAFNSWE"/>
<dbReference type="GO" id="GO:0016491">
    <property type="term" value="F:oxidoreductase activity"/>
    <property type="evidence" value="ECO:0007669"/>
    <property type="project" value="UniProtKB-KW"/>
</dbReference>
<dbReference type="Pfam" id="PF00106">
    <property type="entry name" value="adh_short"/>
    <property type="match status" value="1"/>
</dbReference>
<dbReference type="Proteomes" id="UP000053558">
    <property type="component" value="Unassembled WGS sequence"/>
</dbReference>
<evidence type="ECO:0000313" key="3">
    <source>
        <dbReference type="EMBL" id="EIW75033.1"/>
    </source>
</evidence>
<sequence length="276" mass="30323">MPHKATINDVKCILIIGATSGIGRALALAIHDLPSKPTVIVAGRRQDRLDDIAQNAGSERIKSVRFDVSAPQETLKRNVEEVIKAYPELDAVMFSSGIQHIFNFAEPQKIDVSKALDELNVNYGAVFAMITYFTPQLLKIAKTGKPAFIYTITSGLGLLPAPHLSNYSATKAALHSLSLSLTAQLEPHGVYVVEISPPLVESELHDHQGLTPVLSKVWMPLDEFTKLTMAELAKGTEQIPVGTVSEWYNNFDTYNEGKGNKLDDVRNFQARIAKKD</sequence>
<evidence type="ECO:0000313" key="4">
    <source>
        <dbReference type="Proteomes" id="UP000053558"/>
    </source>
</evidence>
<dbReference type="InterPro" id="IPR036291">
    <property type="entry name" value="NAD(P)-bd_dom_sf"/>
</dbReference>
<comment type="caution">
    <text evidence="3">The sequence shown here is derived from an EMBL/GenBank/DDBJ whole genome shotgun (WGS) entry which is preliminary data.</text>
</comment>
<keyword evidence="4" id="KW-1185">Reference proteome</keyword>
<dbReference type="PRINTS" id="PR00081">
    <property type="entry name" value="GDHRDH"/>
</dbReference>
<gene>
    <name evidence="3" type="ORF">CONPUDRAFT_112964</name>
</gene>
<dbReference type="GeneID" id="19198977"/>
<protein>
    <submittedName>
        <fullName evidence="3">NAD(P)-binding protein</fullName>
    </submittedName>
</protein>
<name>A0A5M3M7M1_CONPW</name>
<dbReference type="PANTHER" id="PTHR43669:SF3">
    <property type="entry name" value="ALCOHOL DEHYDROGENASE, PUTATIVE (AFU_ORTHOLOGUE AFUA_3G03445)-RELATED"/>
    <property type="match status" value="1"/>
</dbReference>
<dbReference type="OrthoDB" id="37659at2759"/>
<dbReference type="AlphaFoldDB" id="A0A5M3M7M1"/>
<reference evidence="4" key="1">
    <citation type="journal article" date="2012" name="Science">
        <title>The Paleozoic origin of enzymatic lignin decomposition reconstructed from 31 fungal genomes.</title>
        <authorList>
            <person name="Floudas D."/>
            <person name="Binder M."/>
            <person name="Riley R."/>
            <person name="Barry K."/>
            <person name="Blanchette R.A."/>
            <person name="Henrissat B."/>
            <person name="Martinez A.T."/>
            <person name="Otillar R."/>
            <person name="Spatafora J.W."/>
            <person name="Yadav J.S."/>
            <person name="Aerts A."/>
            <person name="Benoit I."/>
            <person name="Boyd A."/>
            <person name="Carlson A."/>
            <person name="Copeland A."/>
            <person name="Coutinho P.M."/>
            <person name="de Vries R.P."/>
            <person name="Ferreira P."/>
            <person name="Findley K."/>
            <person name="Foster B."/>
            <person name="Gaskell J."/>
            <person name="Glotzer D."/>
            <person name="Gorecki P."/>
            <person name="Heitman J."/>
            <person name="Hesse C."/>
            <person name="Hori C."/>
            <person name="Igarashi K."/>
            <person name="Jurgens J.A."/>
            <person name="Kallen N."/>
            <person name="Kersten P."/>
            <person name="Kohler A."/>
            <person name="Kuees U."/>
            <person name="Kumar T.K.A."/>
            <person name="Kuo A."/>
            <person name="LaButti K."/>
            <person name="Larrondo L.F."/>
            <person name="Lindquist E."/>
            <person name="Ling A."/>
            <person name="Lombard V."/>
            <person name="Lucas S."/>
            <person name="Lundell T."/>
            <person name="Martin R."/>
            <person name="McLaughlin D.J."/>
            <person name="Morgenstern I."/>
            <person name="Morin E."/>
            <person name="Murat C."/>
            <person name="Nagy L.G."/>
            <person name="Nolan M."/>
            <person name="Ohm R.A."/>
            <person name="Patyshakuliyeva A."/>
            <person name="Rokas A."/>
            <person name="Ruiz-Duenas F.J."/>
            <person name="Sabat G."/>
            <person name="Salamov A."/>
            <person name="Samejima M."/>
            <person name="Schmutz J."/>
            <person name="Slot J.C."/>
            <person name="St John F."/>
            <person name="Stenlid J."/>
            <person name="Sun H."/>
            <person name="Sun S."/>
            <person name="Syed K."/>
            <person name="Tsang A."/>
            <person name="Wiebenga A."/>
            <person name="Young D."/>
            <person name="Pisabarro A."/>
            <person name="Eastwood D.C."/>
            <person name="Martin F."/>
            <person name="Cullen D."/>
            <person name="Grigoriev I.V."/>
            <person name="Hibbett D.S."/>
        </authorList>
    </citation>
    <scope>NUCLEOTIDE SEQUENCE [LARGE SCALE GENOMIC DNA]</scope>
    <source>
        <strain evidence="4">RWD-64-598 SS2</strain>
    </source>
</reference>
<evidence type="ECO:0000256" key="2">
    <source>
        <dbReference type="ARBA" id="ARBA00023002"/>
    </source>
</evidence>
<comment type="similarity">
    <text evidence="1">Belongs to the short-chain dehydrogenases/reductases (SDR) family.</text>
</comment>
<evidence type="ECO:0000256" key="1">
    <source>
        <dbReference type="ARBA" id="ARBA00006484"/>
    </source>
</evidence>
<accession>A0A5M3M7M1</accession>
<dbReference type="PANTHER" id="PTHR43669">
    <property type="entry name" value="5-KETO-D-GLUCONATE 5-REDUCTASE"/>
    <property type="match status" value="1"/>
</dbReference>
<organism evidence="3 4">
    <name type="scientific">Coniophora puteana (strain RWD-64-598)</name>
    <name type="common">Brown rot fungus</name>
    <dbReference type="NCBI Taxonomy" id="741705"/>
    <lineage>
        <taxon>Eukaryota</taxon>
        <taxon>Fungi</taxon>
        <taxon>Dikarya</taxon>
        <taxon>Basidiomycota</taxon>
        <taxon>Agaricomycotina</taxon>
        <taxon>Agaricomycetes</taxon>
        <taxon>Agaricomycetidae</taxon>
        <taxon>Boletales</taxon>
        <taxon>Coniophorineae</taxon>
        <taxon>Coniophoraceae</taxon>
        <taxon>Coniophora</taxon>
    </lineage>
</organism>
<dbReference type="Gene3D" id="3.40.50.720">
    <property type="entry name" value="NAD(P)-binding Rossmann-like Domain"/>
    <property type="match status" value="1"/>
</dbReference>
<dbReference type="SUPFAM" id="SSF51735">
    <property type="entry name" value="NAD(P)-binding Rossmann-fold domains"/>
    <property type="match status" value="1"/>
</dbReference>